<comment type="caution">
    <text evidence="1">The sequence shown here is derived from an EMBL/GenBank/DDBJ whole genome shotgun (WGS) entry which is preliminary data.</text>
</comment>
<reference evidence="1 2" key="1">
    <citation type="submission" date="2020-04" db="EMBL/GenBank/DDBJ databases">
        <authorList>
            <person name="Wallbank WR R."/>
            <person name="Pardo Diaz C."/>
            <person name="Kozak K."/>
            <person name="Martin S."/>
            <person name="Jiggins C."/>
            <person name="Moest M."/>
            <person name="Warren A I."/>
            <person name="Byers J.R.P. K."/>
            <person name="Montejo-Kovacevich G."/>
            <person name="Yen C E."/>
        </authorList>
    </citation>
    <scope>NUCLEOTIDE SEQUENCE [LARGE SCALE GENOMIC DNA]</scope>
</reference>
<protein>
    <submittedName>
        <fullName evidence="1">Uncharacterized protein</fullName>
    </submittedName>
</protein>
<name>A0A8S1B8M2_ARCPL</name>
<evidence type="ECO:0000313" key="1">
    <source>
        <dbReference type="EMBL" id="CAB3255075.1"/>
    </source>
</evidence>
<dbReference type="GO" id="GO:0000447">
    <property type="term" value="P:endonucleolytic cleavage in ITS1 to separate SSU-rRNA from 5.8S rRNA and LSU-rRNA from tricistronic rRNA transcript (SSU-rRNA, 5.8S rRNA, LSU-rRNA)"/>
    <property type="evidence" value="ECO:0007669"/>
    <property type="project" value="TreeGrafter"/>
</dbReference>
<evidence type="ECO:0000313" key="2">
    <source>
        <dbReference type="Proteomes" id="UP000494256"/>
    </source>
</evidence>
<proteinExistence type="predicted"/>
<dbReference type="InterPro" id="IPR013893">
    <property type="entry name" value="RNase_P_Rpp40"/>
</dbReference>
<gene>
    <name evidence="1" type="ORF">APLA_LOCUS15166</name>
</gene>
<dbReference type="PANTHER" id="PTHR15396:SF1">
    <property type="entry name" value="RIBONUCLEASE P PROTEIN SUBUNIT P40"/>
    <property type="match status" value="1"/>
</dbReference>
<dbReference type="PANTHER" id="PTHR15396">
    <property type="entry name" value="RIBONUCLEASE P PROTEIN SUBUNIT P40"/>
    <property type="match status" value="1"/>
</dbReference>
<dbReference type="GO" id="GO:0004526">
    <property type="term" value="F:ribonuclease P activity"/>
    <property type="evidence" value="ECO:0007669"/>
    <property type="project" value="TreeGrafter"/>
</dbReference>
<dbReference type="Pfam" id="PF08584">
    <property type="entry name" value="Ribonuc_P_40"/>
    <property type="match status" value="1"/>
</dbReference>
<dbReference type="GO" id="GO:0001682">
    <property type="term" value="P:tRNA 5'-leader removal"/>
    <property type="evidence" value="ECO:0007669"/>
    <property type="project" value="InterPro"/>
</dbReference>
<dbReference type="EMBL" id="CADEBD010000422">
    <property type="protein sequence ID" value="CAB3255075.1"/>
    <property type="molecule type" value="Genomic_DNA"/>
</dbReference>
<sequence length="340" mass="38852">MLCPEVWNFPPPKVIESKKHNQDLESVKNTLNLNWFYKSVIVTCPDEIHTPSFIKEIVTENSDYYKLSSFSLTEFVEPAFIESFVKAGKLFCLSASRNCIIQNCAAVTPDGVLILHVLEHVYQTLGFEGKKRPYGYYEVKIDLKSIKRLEKVKIGLSKLELFDIYLIWEPQNEKPCSSSVVTYFHARGIKISVHSLDVKNISPKITEAPSVKDLDPQEITEWIGMLAHQTDLSPTEGYISSYSQPESENSLKTTRISLYIVKGFIPMSLVTKISEKLNAYVMSRETDHYWSAISVQSDENSPWQWNTSSPNMFQAQDSSCNVFFTHQNHVVHCIGQLKYS</sequence>
<organism evidence="1 2">
    <name type="scientific">Arctia plantaginis</name>
    <name type="common">Wood tiger moth</name>
    <name type="synonym">Phalaena plantaginis</name>
    <dbReference type="NCBI Taxonomy" id="874455"/>
    <lineage>
        <taxon>Eukaryota</taxon>
        <taxon>Metazoa</taxon>
        <taxon>Ecdysozoa</taxon>
        <taxon>Arthropoda</taxon>
        <taxon>Hexapoda</taxon>
        <taxon>Insecta</taxon>
        <taxon>Pterygota</taxon>
        <taxon>Neoptera</taxon>
        <taxon>Endopterygota</taxon>
        <taxon>Lepidoptera</taxon>
        <taxon>Glossata</taxon>
        <taxon>Ditrysia</taxon>
        <taxon>Noctuoidea</taxon>
        <taxon>Erebidae</taxon>
        <taxon>Arctiinae</taxon>
        <taxon>Arctia</taxon>
    </lineage>
</organism>
<dbReference type="GO" id="GO:0000172">
    <property type="term" value="C:ribonuclease MRP complex"/>
    <property type="evidence" value="ECO:0007669"/>
    <property type="project" value="TreeGrafter"/>
</dbReference>
<dbReference type="GO" id="GO:0030681">
    <property type="term" value="C:multimeric ribonuclease P complex"/>
    <property type="evidence" value="ECO:0007669"/>
    <property type="project" value="TreeGrafter"/>
</dbReference>
<dbReference type="GO" id="GO:0000171">
    <property type="term" value="F:ribonuclease MRP activity"/>
    <property type="evidence" value="ECO:0007669"/>
    <property type="project" value="TreeGrafter"/>
</dbReference>
<dbReference type="Proteomes" id="UP000494256">
    <property type="component" value="Unassembled WGS sequence"/>
</dbReference>
<accession>A0A8S1B8M2</accession>
<dbReference type="OrthoDB" id="3066195at2759"/>
<dbReference type="AlphaFoldDB" id="A0A8S1B8M2"/>